<dbReference type="RefSeq" id="WP_052244443.1">
    <property type="nucleotide sequence ID" value="NZ_JSUQ01000008.1"/>
</dbReference>
<dbReference type="InterPro" id="IPR028992">
    <property type="entry name" value="Hedgehog/Intein_dom"/>
</dbReference>
<dbReference type="Gene3D" id="2.170.16.10">
    <property type="entry name" value="Hedgehog/Intein (Hint) domain"/>
    <property type="match status" value="1"/>
</dbReference>
<comment type="caution">
    <text evidence="2">The sequence shown here is derived from an EMBL/GenBank/DDBJ whole genome shotgun (WGS) entry which is preliminary data.</text>
</comment>
<dbReference type="OrthoDB" id="6305173at2"/>
<feature type="domain" description="Hedgehog/Intein (Hint)" evidence="1">
    <location>
        <begin position="117"/>
        <end position="247"/>
    </location>
</feature>
<dbReference type="InterPro" id="IPR036844">
    <property type="entry name" value="Hint_dom_sf"/>
</dbReference>
<evidence type="ECO:0000313" key="3">
    <source>
        <dbReference type="Proteomes" id="UP000030960"/>
    </source>
</evidence>
<protein>
    <submittedName>
        <fullName evidence="2">Type I secretion target repeat protein</fullName>
    </submittedName>
</protein>
<dbReference type="Pfam" id="PF13403">
    <property type="entry name" value="Hint_2"/>
    <property type="match status" value="1"/>
</dbReference>
<organism evidence="2 3">
    <name type="scientific">Mameliella alba</name>
    <dbReference type="NCBI Taxonomy" id="561184"/>
    <lineage>
        <taxon>Bacteria</taxon>
        <taxon>Pseudomonadati</taxon>
        <taxon>Pseudomonadota</taxon>
        <taxon>Alphaproteobacteria</taxon>
        <taxon>Rhodobacterales</taxon>
        <taxon>Roseobacteraceae</taxon>
        <taxon>Mameliella</taxon>
    </lineage>
</organism>
<dbReference type="AlphaFoldDB" id="A0A0B3RYD0"/>
<reference evidence="2 3" key="1">
    <citation type="submission" date="2014-10" db="EMBL/GenBank/DDBJ databases">
        <title>Genome sequence of Ponticoccus sp. strain UMTAT08 isolated from clonal culture of toxic dinoflagellate Alexandrium tamiyavanichii.</title>
        <authorList>
            <person name="Gan H.Y."/>
            <person name="Muhd D.-D."/>
            <person name="Mohd Noor M.E."/>
            <person name="Yeong Y.S."/>
            <person name="Usup G."/>
        </authorList>
    </citation>
    <scope>NUCLEOTIDE SEQUENCE [LARGE SCALE GENOMIC DNA]</scope>
    <source>
        <strain evidence="2 3">UMTAT08</strain>
    </source>
</reference>
<evidence type="ECO:0000259" key="1">
    <source>
        <dbReference type="Pfam" id="PF13403"/>
    </source>
</evidence>
<gene>
    <name evidence="2" type="ORF">OA50_02123</name>
</gene>
<dbReference type="Proteomes" id="UP000030960">
    <property type="component" value="Unassembled WGS sequence"/>
</dbReference>
<name>A0A0B3RYD0_9RHOB</name>
<dbReference type="EMBL" id="JSUQ01000008">
    <property type="protein sequence ID" value="KHQ53097.1"/>
    <property type="molecule type" value="Genomic_DNA"/>
</dbReference>
<sequence length="306" mass="32782">MPNFQATDMLYFRGSDSGSTLTPSGNYVLYTSNTTVVDGNTDGQVNLGFDYLQWGSSTLSFSSFTITINGNEYAIFQDGRDFYIPFDSSIDDLSTLNGSAVTQPISSPTASASTINCFAAGTRIATARGEAAVETLTAGQEILRADGGTTRVRWVGHQAVRPVDGHLVVIRAGALGAGLPLRDLIVTGDHGMVLDGHVVNASVLVNGRGITWADPAQMPQTVTVYHVETETHEALLAEGAPAETYVDYAGRGAFANYQEYLDLNGADRLIHEMALPRISSRRFLPDSLRARLDDDAPQHADFAQSA</sequence>
<dbReference type="STRING" id="561184.SAMN05216376_10694"/>
<proteinExistence type="predicted"/>
<accession>A0A0B3RYD0</accession>
<keyword evidence="3" id="KW-1185">Reference proteome</keyword>
<dbReference type="SUPFAM" id="SSF51294">
    <property type="entry name" value="Hedgehog/intein (Hint) domain"/>
    <property type="match status" value="1"/>
</dbReference>
<evidence type="ECO:0000313" key="2">
    <source>
        <dbReference type="EMBL" id="KHQ53097.1"/>
    </source>
</evidence>